<dbReference type="HOGENOM" id="CLU_2916407_0_0_9"/>
<feature type="region of interest" description="Disordered" evidence="1">
    <location>
        <begin position="22"/>
        <end position="61"/>
    </location>
</feature>
<dbReference type="AlphaFoldDB" id="A0A0B5ARF5"/>
<evidence type="ECO:0000313" key="2">
    <source>
        <dbReference type="EMBL" id="AJD91227.1"/>
    </source>
</evidence>
<keyword evidence="3" id="KW-1185">Reference proteome</keyword>
<sequence>MLKVNVVFAQLVIGVEGGFSCRRSVTGETPQTQSVEEAGMAPQNGAPAKKRPPEAGINSPL</sequence>
<dbReference type="EMBL" id="CP009416">
    <property type="protein sequence ID" value="AJD91227.1"/>
    <property type="molecule type" value="Genomic_DNA"/>
</dbReference>
<gene>
    <name evidence="2" type="ORF">JMA_19100</name>
</gene>
<name>A0A0B5ARF5_9BACL</name>
<evidence type="ECO:0000256" key="1">
    <source>
        <dbReference type="SAM" id="MobiDB-lite"/>
    </source>
</evidence>
<dbReference type="BioCyc" id="JESP1508404:G14D9-11165-MONOMER"/>
<proteinExistence type="predicted"/>
<evidence type="ECO:0000313" key="3">
    <source>
        <dbReference type="Proteomes" id="UP000031449"/>
    </source>
</evidence>
<organism evidence="2 3">
    <name type="scientific">Jeotgalibacillus malaysiensis</name>
    <dbReference type="NCBI Taxonomy" id="1508404"/>
    <lineage>
        <taxon>Bacteria</taxon>
        <taxon>Bacillati</taxon>
        <taxon>Bacillota</taxon>
        <taxon>Bacilli</taxon>
        <taxon>Bacillales</taxon>
        <taxon>Caryophanaceae</taxon>
        <taxon>Jeotgalibacillus</taxon>
    </lineage>
</organism>
<dbReference type="Proteomes" id="UP000031449">
    <property type="component" value="Chromosome"/>
</dbReference>
<dbReference type="STRING" id="1508404.JMA_19100"/>
<feature type="compositionally biased region" description="Polar residues" evidence="1">
    <location>
        <begin position="26"/>
        <end position="35"/>
    </location>
</feature>
<reference evidence="2 3" key="1">
    <citation type="submission" date="2014-08" db="EMBL/GenBank/DDBJ databases">
        <title>Complete genome of a marine bacteria Jeotgalibacillus malaysiensis.</title>
        <authorList>
            <person name="Yaakop A.S."/>
            <person name="Chan K.-G."/>
            <person name="Goh K.M."/>
        </authorList>
    </citation>
    <scope>NUCLEOTIDE SEQUENCE [LARGE SCALE GENOMIC DNA]</scope>
    <source>
        <strain evidence="2 3">D5</strain>
    </source>
</reference>
<accession>A0A0B5ARF5</accession>
<protein>
    <submittedName>
        <fullName evidence="2">Uncharacterized protein</fullName>
    </submittedName>
</protein>
<dbReference type="KEGG" id="jeo:JMA_19100"/>